<dbReference type="Proteomes" id="UP000001968">
    <property type="component" value="Chromosome"/>
</dbReference>
<dbReference type="EMBL" id="CP000448">
    <property type="protein sequence ID" value="ABI69298.1"/>
    <property type="molecule type" value="Genomic_DNA"/>
</dbReference>
<dbReference type="AlphaFoldDB" id="Q0AVF6"/>
<dbReference type="Pfam" id="PF06114">
    <property type="entry name" value="Peptidase_M78"/>
    <property type="match status" value="1"/>
</dbReference>
<accession>Q0AVF6</accession>
<keyword evidence="3" id="KW-1185">Reference proteome</keyword>
<evidence type="ECO:0000313" key="3">
    <source>
        <dbReference type="Proteomes" id="UP000001968"/>
    </source>
</evidence>
<evidence type="ECO:0000259" key="1">
    <source>
        <dbReference type="Pfam" id="PF06114"/>
    </source>
</evidence>
<dbReference type="eggNOG" id="COG2856">
    <property type="taxonomic scope" value="Bacteria"/>
</dbReference>
<dbReference type="PANTHER" id="PTHR43236">
    <property type="entry name" value="ANTITOXIN HIGA1"/>
    <property type="match status" value="1"/>
</dbReference>
<proteinExistence type="predicted"/>
<gene>
    <name evidence="2" type="ordered locus">Swol_2003</name>
</gene>
<dbReference type="HOGENOM" id="CLU_088575_0_0_9"/>
<dbReference type="KEGG" id="swo:Swol_2003"/>
<name>Q0AVF6_SYNWW</name>
<reference evidence="3" key="1">
    <citation type="journal article" date="2010" name="Environ. Microbiol.">
        <title>The genome of Syntrophomonas wolfei: new insights into syntrophic metabolism and biohydrogen production.</title>
        <authorList>
            <person name="Sieber J.R."/>
            <person name="Sims D.R."/>
            <person name="Han C."/>
            <person name="Kim E."/>
            <person name="Lykidis A."/>
            <person name="Lapidus A.L."/>
            <person name="McDonnald E."/>
            <person name="Rohlin L."/>
            <person name="Culley D.E."/>
            <person name="Gunsalus R."/>
            <person name="McInerney M.J."/>
        </authorList>
    </citation>
    <scope>NUCLEOTIDE SEQUENCE [LARGE SCALE GENOMIC DNA]</scope>
    <source>
        <strain evidence="3">DSM 2245B / Goettingen</strain>
    </source>
</reference>
<protein>
    <submittedName>
        <fullName evidence="2">Zn peptidase-like protein</fullName>
    </submittedName>
</protein>
<sequence>MATKPKKIDYFAIREEAEFQASQVRGQYRLGYRDIGDIFRFMEQAMGYLLIRYPFGEKAMEGFAALYQGERLVLTNSSKILSRERFTAAHEIGHHIFDFQDSGSELIADELTGLFNKKNLAEYRADCFAAALLMPREGVNDALYELGLNQGTLTYTDVVRLQLLFGVSYRAMVRRLADLDRIDREQVNYLYKYWAETGENLQRLFRRAQAPSTALLEPWEQVWVPTRYLRCLEANYETGLLSYPVLQQILAVVGVTPEEWAFRPHSVSATDEVDIDDLIEELSHEI</sequence>
<dbReference type="InterPro" id="IPR052345">
    <property type="entry name" value="Rad_response_metalloprotease"/>
</dbReference>
<dbReference type="PANTHER" id="PTHR43236:SF1">
    <property type="entry name" value="BLL7220 PROTEIN"/>
    <property type="match status" value="1"/>
</dbReference>
<dbReference type="InterPro" id="IPR010359">
    <property type="entry name" value="IrrE_HExxH"/>
</dbReference>
<dbReference type="OrthoDB" id="9816277at2"/>
<organism evidence="2 3">
    <name type="scientific">Syntrophomonas wolfei subsp. wolfei (strain DSM 2245B / Goettingen)</name>
    <dbReference type="NCBI Taxonomy" id="335541"/>
    <lineage>
        <taxon>Bacteria</taxon>
        <taxon>Bacillati</taxon>
        <taxon>Bacillota</taxon>
        <taxon>Clostridia</taxon>
        <taxon>Eubacteriales</taxon>
        <taxon>Syntrophomonadaceae</taxon>
        <taxon>Syntrophomonas</taxon>
    </lineage>
</organism>
<dbReference type="Gene3D" id="1.10.10.2910">
    <property type="match status" value="1"/>
</dbReference>
<feature type="domain" description="IrrE N-terminal-like" evidence="1">
    <location>
        <begin position="45"/>
        <end position="176"/>
    </location>
</feature>
<evidence type="ECO:0000313" key="2">
    <source>
        <dbReference type="EMBL" id="ABI69298.1"/>
    </source>
</evidence>
<dbReference type="RefSeq" id="WP_011641390.1">
    <property type="nucleotide sequence ID" value="NC_008346.1"/>
</dbReference>
<dbReference type="STRING" id="335541.Swol_2003"/>